<evidence type="ECO:0000313" key="3">
    <source>
        <dbReference type="Proteomes" id="UP000233100"/>
    </source>
</evidence>
<keyword evidence="3" id="KW-1185">Reference proteome</keyword>
<reference evidence="2" key="2">
    <citation type="submission" date="2025-08" db="UniProtKB">
        <authorList>
            <consortium name="Ensembl"/>
        </authorList>
    </citation>
    <scope>IDENTIFICATION</scope>
</reference>
<evidence type="ECO:0000256" key="1">
    <source>
        <dbReference type="SAM" id="MobiDB-lite"/>
    </source>
</evidence>
<feature type="region of interest" description="Disordered" evidence="1">
    <location>
        <begin position="17"/>
        <end position="92"/>
    </location>
</feature>
<organism evidence="2 3">
    <name type="scientific">Macaca fascicularis</name>
    <name type="common">Crab-eating macaque</name>
    <name type="synonym">Cynomolgus monkey</name>
    <dbReference type="NCBI Taxonomy" id="9541"/>
    <lineage>
        <taxon>Eukaryota</taxon>
        <taxon>Metazoa</taxon>
        <taxon>Chordata</taxon>
        <taxon>Craniata</taxon>
        <taxon>Vertebrata</taxon>
        <taxon>Euteleostomi</taxon>
        <taxon>Mammalia</taxon>
        <taxon>Eutheria</taxon>
        <taxon>Euarchontoglires</taxon>
        <taxon>Primates</taxon>
        <taxon>Haplorrhini</taxon>
        <taxon>Catarrhini</taxon>
        <taxon>Cercopithecidae</taxon>
        <taxon>Cercopithecinae</taxon>
        <taxon>Macaca</taxon>
    </lineage>
</organism>
<evidence type="ECO:0000313" key="2">
    <source>
        <dbReference type="Ensembl" id="ENSMFAP00000056895.1"/>
    </source>
</evidence>
<reference evidence="2" key="3">
    <citation type="submission" date="2025-09" db="UniProtKB">
        <authorList>
            <consortium name="Ensembl"/>
        </authorList>
    </citation>
    <scope>IDENTIFICATION</scope>
</reference>
<dbReference type="GeneTree" id="ENSGT01040000240559"/>
<dbReference type="Ensembl" id="ENSMFAT00000085157.1">
    <property type="protein sequence ID" value="ENSMFAP00000056895.1"/>
    <property type="gene ID" value="ENSMFAG00000058920.1"/>
</dbReference>
<feature type="compositionally biased region" description="Basic and acidic residues" evidence="1">
    <location>
        <begin position="149"/>
        <end position="164"/>
    </location>
</feature>
<protein>
    <submittedName>
        <fullName evidence="2">Uncharacterized protein</fullName>
    </submittedName>
</protein>
<dbReference type="Proteomes" id="UP000233100">
    <property type="component" value="Chromosome 9"/>
</dbReference>
<sequence>MYGNDWMSWRKFEAGAEASWRTSTRAVQKGNGSVPPHRVPTGALPSIAVRRGPPSSRPQSGRSTDSLHCSPGKATDTQHQPKKAAGVEGGTVPSKAIARELPKTMGAHVLHQYDLDLRQRVKGDHFGALRFNDWAGRVAQACNPSTLGGRDRQITRSGDRDHPG</sequence>
<reference evidence="2 3" key="1">
    <citation type="submission" date="2013-03" db="EMBL/GenBank/DDBJ databases">
        <authorList>
            <person name="Warren W."/>
            <person name="Wilson R.K."/>
        </authorList>
    </citation>
    <scope>NUCLEOTIDE SEQUENCE</scope>
</reference>
<feature type="region of interest" description="Disordered" evidence="1">
    <location>
        <begin position="144"/>
        <end position="164"/>
    </location>
</feature>
<accession>A0A7N9IEF1</accession>
<proteinExistence type="predicted"/>
<name>A0A7N9IEF1_MACFA</name>
<dbReference type="AlphaFoldDB" id="A0A7N9IEF1"/>
<feature type="compositionally biased region" description="Low complexity" evidence="1">
    <location>
        <begin position="50"/>
        <end position="63"/>
    </location>
</feature>